<dbReference type="Pfam" id="PF13090">
    <property type="entry name" value="PP_kinase_C"/>
    <property type="match status" value="1"/>
</dbReference>
<feature type="region of interest" description="Disordered" evidence="10">
    <location>
        <begin position="1"/>
        <end position="20"/>
    </location>
</feature>
<evidence type="ECO:0000259" key="13">
    <source>
        <dbReference type="Pfam" id="PF13090"/>
    </source>
</evidence>
<evidence type="ECO:0000256" key="8">
    <source>
        <dbReference type="HAMAP-Rule" id="MF_00347"/>
    </source>
</evidence>
<dbReference type="Gene3D" id="1.20.58.310">
    <property type="entry name" value="Polyphosphate kinase N-terminal domain"/>
    <property type="match status" value="1"/>
</dbReference>
<name>A0A7X0ILR2_9HYPH</name>
<evidence type="ECO:0000259" key="11">
    <source>
        <dbReference type="Pfam" id="PF02503"/>
    </source>
</evidence>
<dbReference type="PIRSF" id="PIRSF015589">
    <property type="entry name" value="PP_kinase"/>
    <property type="match status" value="1"/>
</dbReference>
<dbReference type="InterPro" id="IPR025198">
    <property type="entry name" value="PPK_N_dom"/>
</dbReference>
<reference evidence="15 16" key="1">
    <citation type="submission" date="2020-08" db="EMBL/GenBank/DDBJ databases">
        <title>Genomic Encyclopedia of Type Strains, Phase IV (KMG-V): Genome sequencing to study the core and pangenomes of soil and plant-associated prokaryotes.</title>
        <authorList>
            <person name="Whitman W."/>
        </authorList>
    </citation>
    <scope>NUCLEOTIDE SEQUENCE [LARGE SCALE GENOMIC DNA]</scope>
    <source>
        <strain evidence="15 16">SEMIA 4060</strain>
    </source>
</reference>
<organism evidence="15 16">
    <name type="scientific">Rhizobium lusitanum</name>
    <dbReference type="NCBI Taxonomy" id="293958"/>
    <lineage>
        <taxon>Bacteria</taxon>
        <taxon>Pseudomonadati</taxon>
        <taxon>Pseudomonadota</taxon>
        <taxon>Alphaproteobacteria</taxon>
        <taxon>Hyphomicrobiales</taxon>
        <taxon>Rhizobiaceae</taxon>
        <taxon>Rhizobium/Agrobacterium group</taxon>
        <taxon>Rhizobium</taxon>
    </lineage>
</organism>
<comment type="function">
    <text evidence="8 9">Catalyzes the reversible transfer of the terminal phosphate of ATP to form a long-chain polyphosphate (polyP).</text>
</comment>
<dbReference type="EC" id="2.7.4.1" evidence="8 9"/>
<dbReference type="NCBIfam" id="NF003917">
    <property type="entry name" value="PRK05443.1-1"/>
    <property type="match status" value="1"/>
</dbReference>
<evidence type="ECO:0000256" key="7">
    <source>
        <dbReference type="ARBA" id="ARBA00022842"/>
    </source>
</evidence>
<dbReference type="Proteomes" id="UP000565576">
    <property type="component" value="Unassembled WGS sequence"/>
</dbReference>
<dbReference type="Pfam" id="PF02503">
    <property type="entry name" value="PP_kinase"/>
    <property type="match status" value="1"/>
</dbReference>
<evidence type="ECO:0000256" key="1">
    <source>
        <dbReference type="ARBA" id="ARBA00022553"/>
    </source>
</evidence>
<dbReference type="InterPro" id="IPR041108">
    <property type="entry name" value="PP_kinase_C_1"/>
</dbReference>
<dbReference type="HAMAP" id="MF_00347">
    <property type="entry name" value="Polyphosphate_kinase"/>
    <property type="match status" value="1"/>
</dbReference>
<keyword evidence="2 8" id="KW-0808">Transferase</keyword>
<dbReference type="InterPro" id="IPR024953">
    <property type="entry name" value="PP_kinase_middle"/>
</dbReference>
<proteinExistence type="inferred from homology"/>
<dbReference type="InterPro" id="IPR036830">
    <property type="entry name" value="PP_kinase_middle_dom_sf"/>
</dbReference>
<sequence length="732" mass="82941">MDSALTEHQDASQGASEEAAINPLLTSPERFINREFSWLQFNRRVLEETLNTAHPLLERVRFLSISAANLDEFFMVRVAGLEGQVRQKILVRTPDGKTPAEQLDDILREIDNLQMEQQASLAVLQQYLAKEDILIVRPAALSDTDRQWLHTEFEQAIFPVLTPLSIDPAHPFPFIPNLGFSIALQLKSMNGREPMTALLRLPPALDRFVRLPDASNVIRYITLEDVVNIFIHRLYPGYEVQGSGTFRIIRDSDIEVEEEAEDLVRFFETALKRRRRGSVIRIETDSEMPLELRQFVVESLNVPENRIAVLPGLLALNTLSEICKAPRDDLRFEPYNARFPERVREHAGDCFAAIREKDMVVHHPYESFDVVVQFLLQAARDPDVLAIKQTLYRTSNDSPIVRALIDAADLGKSVTALVELKARFDEEANIRWARDLERAGVQVVFGFIELKTHSKMSMVVRREDGKLRTYCHLGTGNYHPVTAKIYTDLSYFTCDPKIAHDMANIFNFITGYGEPEQDMKIAVSPYTLRTRILQHIEGEIEHAKNGQPAAIWMKMNSLVDPEIIDALYRASNAGVEIDLVVRGICCLRPQVLGLSEKIRVKSIIGRFLEHSRIFCFGNGQGLPSEKALVYIGSADMMPRNLDRRVETLVPLTNKTVHEQVLSQIMLGNIIDNQQSYEILPDGTSRRMEVRQGKEPFNAQQYFMTNPSLSGRGEALKSSAPKLIAGLLSGRNK</sequence>
<keyword evidence="5 8" id="KW-0418">Kinase</keyword>
<keyword evidence="6 8" id="KW-0067">ATP-binding</keyword>
<dbReference type="GO" id="GO:0009358">
    <property type="term" value="C:polyphosphate kinase complex"/>
    <property type="evidence" value="ECO:0007669"/>
    <property type="project" value="InterPro"/>
</dbReference>
<evidence type="ECO:0000256" key="4">
    <source>
        <dbReference type="ARBA" id="ARBA00022741"/>
    </source>
</evidence>
<dbReference type="GO" id="GO:0008976">
    <property type="term" value="F:polyphosphate kinase activity"/>
    <property type="evidence" value="ECO:0007669"/>
    <property type="project" value="UniProtKB-UniRule"/>
</dbReference>
<dbReference type="GO" id="GO:0005524">
    <property type="term" value="F:ATP binding"/>
    <property type="evidence" value="ECO:0007669"/>
    <property type="project" value="UniProtKB-KW"/>
</dbReference>
<keyword evidence="4 8" id="KW-0547">Nucleotide-binding</keyword>
<feature type="binding site" evidence="8">
    <location>
        <position position="69"/>
    </location>
    <ligand>
        <name>ATP</name>
        <dbReference type="ChEBI" id="CHEBI:30616"/>
    </ligand>
</feature>
<dbReference type="NCBIfam" id="NF003921">
    <property type="entry name" value="PRK05443.2-2"/>
    <property type="match status" value="1"/>
</dbReference>
<feature type="binding site" evidence="8">
    <location>
        <position position="486"/>
    </location>
    <ligand>
        <name>ATP</name>
        <dbReference type="ChEBI" id="CHEBI:30616"/>
    </ligand>
</feature>
<dbReference type="SUPFAM" id="SSF56024">
    <property type="entry name" value="Phospholipase D/nuclease"/>
    <property type="match status" value="2"/>
</dbReference>
<dbReference type="NCBIfam" id="TIGR03705">
    <property type="entry name" value="poly_P_kin"/>
    <property type="match status" value="1"/>
</dbReference>
<evidence type="ECO:0000313" key="16">
    <source>
        <dbReference type="Proteomes" id="UP000565576"/>
    </source>
</evidence>
<evidence type="ECO:0000256" key="10">
    <source>
        <dbReference type="SAM" id="MobiDB-lite"/>
    </source>
</evidence>
<dbReference type="CDD" id="cd09165">
    <property type="entry name" value="PLDc_PaPPK1_C1_like"/>
    <property type="match status" value="1"/>
</dbReference>
<dbReference type="Pfam" id="PF13089">
    <property type="entry name" value="PP_kinase_N"/>
    <property type="match status" value="1"/>
</dbReference>
<dbReference type="NCBIfam" id="NF003919">
    <property type="entry name" value="PRK05443.1-4"/>
    <property type="match status" value="1"/>
</dbReference>
<feature type="domain" description="Polyphosphate kinase C-terminal" evidence="14">
    <location>
        <begin position="350"/>
        <end position="514"/>
    </location>
</feature>
<keyword evidence="7 8" id="KW-0460">Magnesium</keyword>
<feature type="domain" description="Polyphosphate kinase N-terminal" evidence="12">
    <location>
        <begin position="31"/>
        <end position="135"/>
    </location>
</feature>
<dbReference type="SUPFAM" id="SSF143724">
    <property type="entry name" value="PHP14-like"/>
    <property type="match status" value="1"/>
</dbReference>
<dbReference type="NCBIfam" id="NF003918">
    <property type="entry name" value="PRK05443.1-2"/>
    <property type="match status" value="1"/>
</dbReference>
<evidence type="ECO:0000259" key="14">
    <source>
        <dbReference type="Pfam" id="PF17941"/>
    </source>
</evidence>
<evidence type="ECO:0000256" key="3">
    <source>
        <dbReference type="ARBA" id="ARBA00022723"/>
    </source>
</evidence>
<evidence type="ECO:0000256" key="9">
    <source>
        <dbReference type="RuleBase" id="RU003800"/>
    </source>
</evidence>
<evidence type="ECO:0000256" key="6">
    <source>
        <dbReference type="ARBA" id="ARBA00022840"/>
    </source>
</evidence>
<evidence type="ECO:0000256" key="5">
    <source>
        <dbReference type="ARBA" id="ARBA00022777"/>
    </source>
</evidence>
<comment type="PTM">
    <text evidence="8 9">An intermediate of this reaction is the autophosphorylated ppk in which a phosphate is covalently linked to a histidine residue through a N-P bond.</text>
</comment>
<dbReference type="InterPro" id="IPR025200">
    <property type="entry name" value="PPK_C_dom2"/>
</dbReference>
<dbReference type="PANTHER" id="PTHR30218">
    <property type="entry name" value="POLYPHOSPHATE KINASE"/>
    <property type="match status" value="1"/>
</dbReference>
<dbReference type="InterPro" id="IPR036832">
    <property type="entry name" value="PPK_N_dom_sf"/>
</dbReference>
<dbReference type="CDD" id="cd09168">
    <property type="entry name" value="PLDc_PaPPK1_C2_like"/>
    <property type="match status" value="1"/>
</dbReference>
<dbReference type="FunFam" id="3.30.870.10:FF:000001">
    <property type="entry name" value="Polyphosphate kinase"/>
    <property type="match status" value="1"/>
</dbReference>
<dbReference type="RefSeq" id="WP_184701606.1">
    <property type="nucleotide sequence ID" value="NZ_JACHBG010000001.1"/>
</dbReference>
<evidence type="ECO:0000256" key="2">
    <source>
        <dbReference type="ARBA" id="ARBA00022679"/>
    </source>
</evidence>
<dbReference type="GO" id="GO:0006799">
    <property type="term" value="P:polyphosphate biosynthetic process"/>
    <property type="evidence" value="ECO:0007669"/>
    <property type="project" value="UniProtKB-UniRule"/>
</dbReference>
<comment type="similarity">
    <text evidence="8 9">Belongs to the polyphosphate kinase 1 (PPK1) family.</text>
</comment>
<evidence type="ECO:0000313" key="15">
    <source>
        <dbReference type="EMBL" id="MBB6483326.1"/>
    </source>
</evidence>
<feature type="binding site" evidence="8">
    <location>
        <position position="582"/>
    </location>
    <ligand>
        <name>ATP</name>
        <dbReference type="ChEBI" id="CHEBI:30616"/>
    </ligand>
</feature>
<dbReference type="Pfam" id="PF17941">
    <property type="entry name" value="PP_kinase_C_1"/>
    <property type="match status" value="1"/>
</dbReference>
<comment type="caution">
    <text evidence="15">The sequence shown here is derived from an EMBL/GenBank/DDBJ whole genome shotgun (WGS) entry which is preliminary data.</text>
</comment>
<feature type="binding site" evidence="8">
    <location>
        <position position="393"/>
    </location>
    <ligand>
        <name>Mg(2+)</name>
        <dbReference type="ChEBI" id="CHEBI:18420"/>
    </ligand>
</feature>
<dbReference type="PANTHER" id="PTHR30218:SF0">
    <property type="entry name" value="POLYPHOSPHATE KINASE"/>
    <property type="match status" value="1"/>
</dbReference>
<dbReference type="InterPro" id="IPR003414">
    <property type="entry name" value="PP_kinase"/>
</dbReference>
<evidence type="ECO:0000259" key="12">
    <source>
        <dbReference type="Pfam" id="PF13089"/>
    </source>
</evidence>
<feature type="domain" description="Polyphosphate kinase middle" evidence="11">
    <location>
        <begin position="145"/>
        <end position="322"/>
    </location>
</feature>
<feature type="active site" description="Phosphohistidine intermediate" evidence="8">
    <location>
        <position position="453"/>
    </location>
</feature>
<comment type="catalytic activity">
    <reaction evidence="8 9">
        <text>[phosphate](n) + ATP = [phosphate](n+1) + ADP</text>
        <dbReference type="Rhea" id="RHEA:19573"/>
        <dbReference type="Rhea" id="RHEA-COMP:9859"/>
        <dbReference type="Rhea" id="RHEA-COMP:14280"/>
        <dbReference type="ChEBI" id="CHEBI:16838"/>
        <dbReference type="ChEBI" id="CHEBI:30616"/>
        <dbReference type="ChEBI" id="CHEBI:456216"/>
        <dbReference type="EC" id="2.7.4.1"/>
    </reaction>
</comment>
<gene>
    <name evidence="8" type="primary">ppk</name>
    <name evidence="15" type="ORF">GGD46_000569</name>
</gene>
<dbReference type="Gene3D" id="3.30.870.10">
    <property type="entry name" value="Endonuclease Chain A"/>
    <property type="match status" value="2"/>
</dbReference>
<dbReference type="SUPFAM" id="SSF140356">
    <property type="entry name" value="PPK N-terminal domain-like"/>
    <property type="match status" value="1"/>
</dbReference>
<feature type="binding site" evidence="8">
    <location>
        <position position="610"/>
    </location>
    <ligand>
        <name>ATP</name>
        <dbReference type="ChEBI" id="CHEBI:30616"/>
    </ligand>
</feature>
<dbReference type="AlphaFoldDB" id="A0A7X0ILR2"/>
<dbReference type="Gene3D" id="3.30.1840.10">
    <property type="entry name" value="Polyphosphate kinase middle domain"/>
    <property type="match status" value="1"/>
</dbReference>
<accession>A0A7X0ILR2</accession>
<protein>
    <recommendedName>
        <fullName evidence="8 9">Polyphosphate kinase</fullName>
        <ecNumber evidence="8 9">2.7.4.1</ecNumber>
    </recommendedName>
    <alternativeName>
        <fullName evidence="8">ATP-polyphosphate phosphotransferase</fullName>
    </alternativeName>
    <alternativeName>
        <fullName evidence="8">Polyphosphoric acid kinase</fullName>
    </alternativeName>
</protein>
<dbReference type="GO" id="GO:0046872">
    <property type="term" value="F:metal ion binding"/>
    <property type="evidence" value="ECO:0007669"/>
    <property type="project" value="UniProtKB-KW"/>
</dbReference>
<feature type="domain" description="Polyphosphate kinase C-terminal" evidence="13">
    <location>
        <begin position="522"/>
        <end position="699"/>
    </location>
</feature>
<feature type="binding site" evidence="8">
    <location>
        <position position="423"/>
    </location>
    <ligand>
        <name>Mg(2+)</name>
        <dbReference type="ChEBI" id="CHEBI:18420"/>
    </ligand>
</feature>
<dbReference type="EMBL" id="JACHBG010000001">
    <property type="protein sequence ID" value="MBB6483326.1"/>
    <property type="molecule type" value="Genomic_DNA"/>
</dbReference>
<keyword evidence="3 8" id="KW-0479">Metal-binding</keyword>
<comment type="cofactor">
    <cofactor evidence="8">
        <name>Mg(2+)</name>
        <dbReference type="ChEBI" id="CHEBI:18420"/>
    </cofactor>
</comment>
<keyword evidence="1 8" id="KW-0597">Phosphoprotein</keyword>
<feature type="compositionally biased region" description="Basic and acidic residues" evidence="10">
    <location>
        <begin position="1"/>
        <end position="10"/>
    </location>
</feature>